<dbReference type="SUPFAM" id="SSF51126">
    <property type="entry name" value="Pectin lyase-like"/>
    <property type="match status" value="1"/>
</dbReference>
<dbReference type="PANTHER" id="PTHR12338">
    <property type="entry name" value="AUTOTRANSPORTER"/>
    <property type="match status" value="1"/>
</dbReference>
<keyword evidence="2" id="KW-0964">Secreted</keyword>
<keyword evidence="3 5" id="KW-0732">Signal</keyword>
<sequence>MTMNNPPRRRKASVFRAHLLGCTAVLSVVQALSGAAWAQSSQAPGTLPTGGQVQSGVASIATTGTAMTVNQTTDKAIISWNQFNIGSGASVTFQQPNTSSMTLNRVRGGETSLIEGALRAPGTVILVNPSGVVFGGGSTVDVGGIIASTLDIADEDFEKGNLSFTRGTSDGAIVNQGRINARGGSVALLASQITNLGYIRAELGSVVLAAGETVTLTPDGGAPLKVDASLIRAEIEAGGIIQTGGGAVYLSAQAMNKVNAGVIRATGVIEADSLTDKGGQIVLDASGPITLQSALFSAKGATGGGTVLVGDAQATSVAMDAKSRIDASATESGKGGTVIVNSQDTVARGVILARGGKLWGDGGFVETSGHELAFDGIKVDVGAAAGKGGNWLLDPYDLTVNAAYASAIQAALESGNVTLQTTNTAVNNTGVGAGGTTNASGNGDIFVNSGITWTSANSLTLDAYRGVTVNAAMSGSSLSVVTNNGGSGGRFAANAPVDLTTGLDINGTAYTMITSAADLAAISATGSYALASNLTLSGAWTPIGFNSTGANATPTFAFGGTLDGLGHTISGLTLSQAGWSNIGLFSTVGSTGSLANLVLTGATISGGVPSSATTAWGFLSGRMSGTVFNSSVNGTITGSRLTGLGGLVGVLNGGTILNSRASITSANGSGVTALGGLAGQATANSYISDSYANINFVLGMSNVRIGGVAGDTNVLTLLNSYSTGTITATTSTSSLASYVGGLVGINLNGTIANANSAVNIGLQNASTRIGGLVGSSSGLITNSYATGNITLGGTGNQYVGGLVGVNSQTTATVVSARVFNSYATGDIAVGNAAATNASAQYIGGLAGHMQNGVVSGSFASGTVSVGRSATYVGGLVGSAEAFNLTSSSVLGSFATGRVVGGSVASNVGGLVGRVFGSIVTGAYSTGSVTAGVGSTNIGGLIGQVATSGTVLATVANVWSGSPVTAATGVSVGGLVGLMASSTVLNSYWDTSSTGQLNAYGTSSGGSFSATSVSGTDAFSSATYSNFDFTSIWYQMEGYTRPFLRTENQGTILNAHQLQAIAINPSGSYVLGANINMAELALDNGIWNPATGFAPVALSGTLNGQGYTISGLTINQTASGSLGLFSTIGAGGSVSNLTLTGASVTGGGDYLGLLAGQNLGTVSGVSVSGTVTASGSSIGSVGGLVGENQSVLSGSHAATSIVVGDNAVAVGGLIGRNTGDITGSYANSSVIAGSGAQQIGGLVGSNSAGSIYGGYATGSIASGDGSSRIGGLVGTHVAGGLITKAYSTVDLSIGASATSIGGLVGINTNSTISTSYAANRISVGADSSSVSGLVGSGSGSAIIIDSFWDATRSGLTVGSTGVSTSGTVAGLSTAEWFSNGPLVQSVFSSNDWVQGYPYPILKALPYITLTGSGTSTYGQAPDSVSIVSAIDQNGNSITSGLSTVGLTWAPASANASVGTATLGGSGASYSGGLYQFAYDGTLTITPAALTITASGVTKTYGNSVNVTGYTTSGLVTGDSIDGVTLLPSGGTGTAANAGSYTISASGATGTGLSNYSITYVNGTLVVAPAALTITANGATKTYGNSINLTGFTSNGLINGDSISAVSLTSTGAGTAANAGSHEISASGATGTGLSNYSITYATGTLVVNPAPLTITASGATKTYGTSAGLTGFTSNGLINGDTVTAVTLTSGGAGTAATVGSYSIVGSNATGTGLSNYSITYANGTLTVNPAALTITASGATKTYGASAGLTGFTSNGLVNGDTVTAVTLTSGGAGTAATVGSYSIVGSNATGTGLSNYSITYANGTLTVNPAALTITASDAIKGYGSTISLTGYSANGLVNGDSISAVALASDGSAANASIGNYAIQATGATGTGLSNYSITYAAGTLTVGKAILTVKATDAAKTYGSIGSLSGFTITGLLDGDNVSTVTLSSGGLAGTAAVGSYAINASNVSGSGLDNYAITYVGGTLTVTPAPLTITASGATKTYGTSAGLTGFTSNGLVNGDTVTAVTLTSGGAGTAATVGSYSIVGSNATGTGLSNYSITYANGTLTVNPAALTITASGATKTYGASAGLTGFTSNGLINGDTVTAVTLTSGGADAAANVGSYGIVGSNATGTGLSNYSITYVDGTLVVDPAALTITASDAIKSYGSTISLTGYSANGLVNGDSISAVALASDGSAANASIGNYAIQATGATGTGLSNYSITYAAGTLTVGKAILTVKATDAAKIYGSIGSLSGFTISGLLDGDNVSTVTLSSGGLAGTAAVGSYAINASNVSGSGLDNYAITYVGGTLTVTPAPLTIAASGATKTYGTSAGLTGFSAAGLLNGDSIGSVALSSAGTGTAATVGSYAVTASGATGTGLSNYAITYADGTLVVTPAALIISAGNATKTYGTSAGLTGFSAAGLLNGDSIGSVALSSAGTGTAATVGSYAVTASGATGTGLSNYAITYADGTLVVTPAALTISAGNASKVAGSDLSLTAFSAAGLVNGDAVSSVTLSSPGTPASAVAGTYEIVASNAAGTGLGNYTIRYQDGQLTVTPAASTLTTSAVQRIVVAAVATPAVTIAATSTPAPVSTAGTPAATSSASSSTASSTTGSSSSSSSGTATENGGGNGGGASATTAETGTASGTTGGSSANGEALPILVGGGDGGEIVYSQIQMTSNPIKGKESDERQQ</sequence>
<evidence type="ECO:0000256" key="1">
    <source>
        <dbReference type="ARBA" id="ARBA00004613"/>
    </source>
</evidence>
<proteinExistence type="predicted"/>
<feature type="chain" id="PRO_5045221363" evidence="5">
    <location>
        <begin position="39"/>
        <end position="2674"/>
    </location>
</feature>
<keyword evidence="8" id="KW-1185">Reference proteome</keyword>
<dbReference type="InterPro" id="IPR041286">
    <property type="entry name" value="MBG_2"/>
</dbReference>
<dbReference type="Pfam" id="PF05860">
    <property type="entry name" value="TPS"/>
    <property type="match status" value="1"/>
</dbReference>
<evidence type="ECO:0000313" key="7">
    <source>
        <dbReference type="EMBL" id="MFC7331871.1"/>
    </source>
</evidence>
<dbReference type="Pfam" id="PF07581">
    <property type="entry name" value="Glug"/>
    <property type="match status" value="2"/>
</dbReference>
<evidence type="ECO:0000256" key="2">
    <source>
        <dbReference type="ARBA" id="ARBA00022525"/>
    </source>
</evidence>
<dbReference type="Gene3D" id="2.160.20.110">
    <property type="match status" value="4"/>
</dbReference>
<evidence type="ECO:0000256" key="5">
    <source>
        <dbReference type="SAM" id="SignalP"/>
    </source>
</evidence>
<dbReference type="SMART" id="SM00912">
    <property type="entry name" value="Haemagg_act"/>
    <property type="match status" value="1"/>
</dbReference>
<dbReference type="Gene3D" id="3.30.160.710">
    <property type="match status" value="10"/>
</dbReference>
<dbReference type="PANTHER" id="PTHR12338:SF8">
    <property type="entry name" value="HEME_HEMOPEXIN-BINDING PROTEIN"/>
    <property type="match status" value="1"/>
</dbReference>
<dbReference type="InterPro" id="IPR011493">
    <property type="entry name" value="GLUG"/>
</dbReference>
<protein>
    <submittedName>
        <fullName evidence="7">MBG domain-containing protein</fullName>
    </submittedName>
</protein>
<reference evidence="8" key="1">
    <citation type="journal article" date="2019" name="Int. J. Syst. Evol. Microbiol.">
        <title>The Global Catalogue of Microorganisms (GCM) 10K type strain sequencing project: providing services to taxonomists for standard genome sequencing and annotation.</title>
        <authorList>
            <consortium name="The Broad Institute Genomics Platform"/>
            <consortium name="The Broad Institute Genome Sequencing Center for Infectious Disease"/>
            <person name="Wu L."/>
            <person name="Ma J."/>
        </authorList>
    </citation>
    <scope>NUCLEOTIDE SEQUENCE [LARGE SCALE GENOMIC DNA]</scope>
    <source>
        <strain evidence="8">CGMCC 1.16275</strain>
    </source>
</reference>
<dbReference type="InterPro" id="IPR008638">
    <property type="entry name" value="FhaB/CdiA-like_TPS"/>
</dbReference>
<organism evidence="7 8">
    <name type="scientific">Rhodocista pekingensis</name>
    <dbReference type="NCBI Taxonomy" id="201185"/>
    <lineage>
        <taxon>Bacteria</taxon>
        <taxon>Pseudomonadati</taxon>
        <taxon>Pseudomonadota</taxon>
        <taxon>Alphaproteobacteria</taxon>
        <taxon>Rhodospirillales</taxon>
        <taxon>Azospirillaceae</taxon>
        <taxon>Rhodocista</taxon>
    </lineage>
</organism>
<comment type="subcellular location">
    <subcellularLocation>
        <location evidence="1">Secreted</location>
    </subcellularLocation>
</comment>
<accession>A0ABW2KRE4</accession>
<feature type="region of interest" description="Disordered" evidence="4">
    <location>
        <begin position="2568"/>
        <end position="2650"/>
    </location>
</feature>
<gene>
    <name evidence="7" type="ORF">ACFQPS_01725</name>
</gene>
<dbReference type="Proteomes" id="UP001596456">
    <property type="component" value="Unassembled WGS sequence"/>
</dbReference>
<feature type="domain" description="Filamentous haemagglutinin FhaB/tRNA nuclease CdiA-like TPS" evidence="6">
    <location>
        <begin position="44"/>
        <end position="156"/>
    </location>
</feature>
<feature type="signal peptide" evidence="5">
    <location>
        <begin position="1"/>
        <end position="38"/>
    </location>
</feature>
<name>A0ABW2KRE4_9PROT</name>
<comment type="caution">
    <text evidence="7">The sequence shown here is derived from an EMBL/GenBank/DDBJ whole genome shotgun (WGS) entry which is preliminary data.</text>
</comment>
<evidence type="ECO:0000259" key="6">
    <source>
        <dbReference type="SMART" id="SM00912"/>
    </source>
</evidence>
<dbReference type="EMBL" id="JBHTCM010000004">
    <property type="protein sequence ID" value="MFC7331871.1"/>
    <property type="molecule type" value="Genomic_DNA"/>
</dbReference>
<feature type="compositionally biased region" description="Low complexity" evidence="4">
    <location>
        <begin position="2617"/>
        <end position="2639"/>
    </location>
</feature>
<dbReference type="InterPro" id="IPR050909">
    <property type="entry name" value="Bact_Autotransporter_VF"/>
</dbReference>
<dbReference type="NCBIfam" id="TIGR01901">
    <property type="entry name" value="adhes_NPXG"/>
    <property type="match status" value="1"/>
</dbReference>
<evidence type="ECO:0000256" key="3">
    <source>
        <dbReference type="ARBA" id="ARBA00022729"/>
    </source>
</evidence>
<dbReference type="RefSeq" id="WP_377355918.1">
    <property type="nucleotide sequence ID" value="NZ_JBHTCM010000004.1"/>
</dbReference>
<evidence type="ECO:0000313" key="8">
    <source>
        <dbReference type="Proteomes" id="UP001596456"/>
    </source>
</evidence>
<dbReference type="Pfam" id="PF18676">
    <property type="entry name" value="MBG_2"/>
    <property type="match status" value="13"/>
</dbReference>
<feature type="compositionally biased region" description="Low complexity" evidence="4">
    <location>
        <begin position="2568"/>
        <end position="2607"/>
    </location>
</feature>
<dbReference type="Gene3D" id="2.160.20.10">
    <property type="entry name" value="Single-stranded right-handed beta-helix, Pectin lyase-like"/>
    <property type="match status" value="1"/>
</dbReference>
<dbReference type="InterPro" id="IPR012334">
    <property type="entry name" value="Pectin_lyas_fold"/>
</dbReference>
<evidence type="ECO:0000256" key="4">
    <source>
        <dbReference type="SAM" id="MobiDB-lite"/>
    </source>
</evidence>
<dbReference type="InterPro" id="IPR011050">
    <property type="entry name" value="Pectin_lyase_fold/virulence"/>
</dbReference>